<dbReference type="Proteomes" id="UP001597073">
    <property type="component" value="Unassembled WGS sequence"/>
</dbReference>
<reference evidence="2" key="1">
    <citation type="journal article" date="2019" name="Int. J. Syst. Evol. Microbiol.">
        <title>The Global Catalogue of Microorganisms (GCM) 10K type strain sequencing project: providing services to taxonomists for standard genome sequencing and annotation.</title>
        <authorList>
            <consortium name="The Broad Institute Genomics Platform"/>
            <consortium name="The Broad Institute Genome Sequencing Center for Infectious Disease"/>
            <person name="Wu L."/>
            <person name="Ma J."/>
        </authorList>
    </citation>
    <scope>NUCLEOTIDE SEQUENCE [LARGE SCALE GENOMIC DNA]</scope>
    <source>
        <strain evidence="2">CCUG 60742</strain>
    </source>
</reference>
<keyword evidence="2" id="KW-1185">Reference proteome</keyword>
<dbReference type="EMBL" id="JBHTIA010000003">
    <property type="protein sequence ID" value="MFD0764542.1"/>
    <property type="molecule type" value="Genomic_DNA"/>
</dbReference>
<sequence length="186" mass="21728">MEKTIKKTRMMTSYNVTAGETVIAKADCWPVDEPGSGYVIEIVPYEGQPERAGILLKERDMWDDFYDSEENSEIPPEIEQIRYLLSTMISDPQQLRECLNIRRRNDVFDIKIEKQEYFFNLIMICQYSCDVSGNKTDKGIFIYDSEEHDTWHFPLGTLDTEILRIIDPSLIIPVTTRSNDRKTNDQ</sequence>
<gene>
    <name evidence="1" type="ORF">ACFQZI_06735</name>
</gene>
<evidence type="ECO:0000313" key="1">
    <source>
        <dbReference type="EMBL" id="MFD0764542.1"/>
    </source>
</evidence>
<protein>
    <submittedName>
        <fullName evidence="1">Uncharacterized protein</fullName>
    </submittedName>
</protein>
<accession>A0ABW2ZED1</accession>
<dbReference type="RefSeq" id="WP_377140143.1">
    <property type="nucleotide sequence ID" value="NZ_JBHTIA010000003.1"/>
</dbReference>
<comment type="caution">
    <text evidence="1">The sequence shown here is derived from an EMBL/GenBank/DDBJ whole genome shotgun (WGS) entry which is preliminary data.</text>
</comment>
<name>A0ABW2ZED1_9SPHI</name>
<organism evidence="1 2">
    <name type="scientific">Mucilaginibacter lutimaris</name>
    <dbReference type="NCBI Taxonomy" id="931629"/>
    <lineage>
        <taxon>Bacteria</taxon>
        <taxon>Pseudomonadati</taxon>
        <taxon>Bacteroidota</taxon>
        <taxon>Sphingobacteriia</taxon>
        <taxon>Sphingobacteriales</taxon>
        <taxon>Sphingobacteriaceae</taxon>
        <taxon>Mucilaginibacter</taxon>
    </lineage>
</organism>
<proteinExistence type="predicted"/>
<evidence type="ECO:0000313" key="2">
    <source>
        <dbReference type="Proteomes" id="UP001597073"/>
    </source>
</evidence>